<keyword evidence="8 10" id="KW-0044">Antibiotic</keyword>
<dbReference type="OrthoDB" id="9827959at2759"/>
<gene>
    <name evidence="15" type="primary">DEFB123</name>
    <name evidence="12" type="ORF">HJG60_003746</name>
</gene>
<name>A0A6J2MMU9_9CHIR</name>
<dbReference type="PANTHER" id="PTHR15001">
    <property type="entry name" value="BETA-DEFENSIN 123-RELATED"/>
    <property type="match status" value="1"/>
</dbReference>
<comment type="subcellular location">
    <subcellularLocation>
        <location evidence="2 10">Secreted</location>
    </subcellularLocation>
</comment>
<evidence type="ECO:0000256" key="6">
    <source>
        <dbReference type="ARBA" id="ARBA00022729"/>
    </source>
</evidence>
<evidence type="ECO:0000256" key="4">
    <source>
        <dbReference type="ARBA" id="ARBA00022525"/>
    </source>
</evidence>
<dbReference type="Pfam" id="PF13841">
    <property type="entry name" value="Defensin_beta_2"/>
    <property type="match status" value="1"/>
</dbReference>
<dbReference type="GO" id="GO:0045087">
    <property type="term" value="P:innate immune response"/>
    <property type="evidence" value="ECO:0007669"/>
    <property type="project" value="InterPro"/>
</dbReference>
<dbReference type="PANTHER" id="PTHR15001:SF3">
    <property type="entry name" value="BETA-DEFENSIN 123"/>
    <property type="match status" value="1"/>
</dbReference>
<dbReference type="AlphaFoldDB" id="A0A6J2MMU9"/>
<evidence type="ECO:0000256" key="2">
    <source>
        <dbReference type="ARBA" id="ARBA00004613"/>
    </source>
</evidence>
<evidence type="ECO:0000259" key="11">
    <source>
        <dbReference type="Pfam" id="PF13841"/>
    </source>
</evidence>
<keyword evidence="5 10" id="KW-0929">Antimicrobial</keyword>
<dbReference type="GO" id="GO:0005576">
    <property type="term" value="C:extracellular region"/>
    <property type="evidence" value="ECO:0007669"/>
    <property type="project" value="UniProtKB-SubCell"/>
</dbReference>
<reference evidence="15" key="2">
    <citation type="submission" date="2025-04" db="UniProtKB">
        <authorList>
            <consortium name="RefSeq"/>
        </authorList>
    </citation>
    <scope>IDENTIFICATION</scope>
    <source>
        <tissue evidence="15">Muscle</tissue>
    </source>
</reference>
<dbReference type="Proteomes" id="UP000664940">
    <property type="component" value="Unassembled WGS sequence"/>
</dbReference>
<evidence type="ECO:0000313" key="12">
    <source>
        <dbReference type="EMBL" id="KAF6087782.1"/>
    </source>
</evidence>
<feature type="chain" id="PRO_5044518399" description="Beta-defensin" evidence="10">
    <location>
        <begin position="23"/>
        <end position="68"/>
    </location>
</feature>
<comment type="function">
    <text evidence="1 10">Has antibacterial activity.</text>
</comment>
<dbReference type="InterPro" id="IPR025933">
    <property type="entry name" value="Beta_defensin_dom"/>
</dbReference>
<dbReference type="Gene3D" id="3.10.360.10">
    <property type="entry name" value="Antimicrobial Peptide, Beta-defensin 2, Chain A"/>
    <property type="match status" value="1"/>
</dbReference>
<proteinExistence type="inferred from homology"/>
<keyword evidence="13" id="KW-1185">Reference proteome</keyword>
<reference evidence="12 14" key="1">
    <citation type="journal article" date="2020" name="Nature">
        <title>Six reference-quality genomes reveal evolution of bat adaptations.</title>
        <authorList>
            <person name="Jebb D."/>
            <person name="Huang Z."/>
            <person name="Pippel M."/>
            <person name="Hughes G.M."/>
            <person name="Lavrichenko K."/>
            <person name="Devanna P."/>
            <person name="Winkler S."/>
            <person name="Jermiin L.S."/>
            <person name="Skirmuntt E.C."/>
            <person name="Katzourakis A."/>
            <person name="Burkitt-Gray L."/>
            <person name="Ray D.A."/>
            <person name="Sullivan K.A.M."/>
            <person name="Roscito J.G."/>
            <person name="Kirilenko B.M."/>
            <person name="Davalos L.M."/>
            <person name="Corthals A.P."/>
            <person name="Power M.L."/>
            <person name="Jones G."/>
            <person name="Ransome R.D."/>
            <person name="Dechmann D.K.N."/>
            <person name="Locatelli A.G."/>
            <person name="Puechmaille S.J."/>
            <person name="Fedrigo O."/>
            <person name="Jarvis E.D."/>
            <person name="Hiller M."/>
            <person name="Vernes S.C."/>
            <person name="Myers E.W."/>
            <person name="Teeling E.C."/>
        </authorList>
    </citation>
    <scope>NUCLEOTIDE SEQUENCE [LARGE SCALE GENOMIC DNA]</scope>
    <source>
        <strain evidence="12">Bat1K_MPI-CBG_1</strain>
    </source>
</reference>
<evidence type="ECO:0000256" key="10">
    <source>
        <dbReference type="RuleBase" id="RU231113"/>
    </source>
</evidence>
<accession>A0A6J2MMU9</accession>
<evidence type="ECO:0000256" key="8">
    <source>
        <dbReference type="ARBA" id="ARBA00023022"/>
    </source>
</evidence>
<sequence>MKLLWVILTALLLLSQLTPGGTQKCWNLHGKCRRTCSKKEKMYVYCTNSKPCCVKFKFQPKIQRPWSL</sequence>
<evidence type="ECO:0000256" key="5">
    <source>
        <dbReference type="ARBA" id="ARBA00022529"/>
    </source>
</evidence>
<evidence type="ECO:0000256" key="1">
    <source>
        <dbReference type="ARBA" id="ARBA00002878"/>
    </source>
</evidence>
<dbReference type="Proteomes" id="UP000504628">
    <property type="component" value="Chromosome 9"/>
</dbReference>
<evidence type="ECO:0000313" key="15">
    <source>
        <dbReference type="RefSeq" id="XP_028379405.1"/>
    </source>
</evidence>
<evidence type="ECO:0000256" key="7">
    <source>
        <dbReference type="ARBA" id="ARBA00022940"/>
    </source>
</evidence>
<evidence type="ECO:0000313" key="14">
    <source>
        <dbReference type="Proteomes" id="UP000664940"/>
    </source>
</evidence>
<dbReference type="CTD" id="245936"/>
<evidence type="ECO:0000313" key="13">
    <source>
        <dbReference type="Proteomes" id="UP000504628"/>
    </source>
</evidence>
<organism evidence="13 15">
    <name type="scientific">Phyllostomus discolor</name>
    <name type="common">pale spear-nosed bat</name>
    <dbReference type="NCBI Taxonomy" id="89673"/>
    <lineage>
        <taxon>Eukaryota</taxon>
        <taxon>Metazoa</taxon>
        <taxon>Chordata</taxon>
        <taxon>Craniata</taxon>
        <taxon>Vertebrata</taxon>
        <taxon>Euteleostomi</taxon>
        <taxon>Mammalia</taxon>
        <taxon>Eutheria</taxon>
        <taxon>Laurasiatheria</taxon>
        <taxon>Chiroptera</taxon>
        <taxon>Yangochiroptera</taxon>
        <taxon>Phyllostomidae</taxon>
        <taxon>Phyllostominae</taxon>
        <taxon>Phyllostomus</taxon>
    </lineage>
</organism>
<evidence type="ECO:0000256" key="9">
    <source>
        <dbReference type="ARBA" id="ARBA00023157"/>
    </source>
</evidence>
<keyword evidence="7 10" id="KW-0211">Defensin</keyword>
<feature type="signal peptide" evidence="10">
    <location>
        <begin position="1"/>
        <end position="22"/>
    </location>
</feature>
<protein>
    <recommendedName>
        <fullName evidence="10">Beta-defensin</fullName>
    </recommendedName>
</protein>
<dbReference type="KEGG" id="pdic:114506101"/>
<keyword evidence="9" id="KW-1015">Disulfide bond</keyword>
<dbReference type="GO" id="GO:0042742">
    <property type="term" value="P:defense response to bacterium"/>
    <property type="evidence" value="ECO:0007669"/>
    <property type="project" value="UniProtKB-UniRule"/>
</dbReference>
<keyword evidence="4 10" id="KW-0964">Secreted</keyword>
<feature type="domain" description="Beta-defensin" evidence="11">
    <location>
        <begin position="24"/>
        <end position="53"/>
    </location>
</feature>
<evidence type="ECO:0000256" key="3">
    <source>
        <dbReference type="ARBA" id="ARBA00007371"/>
    </source>
</evidence>
<comment type="similarity">
    <text evidence="3 10">Belongs to the beta-defensin family.</text>
</comment>
<dbReference type="EMBL" id="JABVXQ010000010">
    <property type="protein sequence ID" value="KAF6087782.1"/>
    <property type="molecule type" value="Genomic_DNA"/>
</dbReference>
<dbReference type="RefSeq" id="XP_028379405.1">
    <property type="nucleotide sequence ID" value="XM_028523604.2"/>
</dbReference>
<keyword evidence="6 10" id="KW-0732">Signal</keyword>
<dbReference type="InterPro" id="IPR050544">
    <property type="entry name" value="Beta-defensin"/>
</dbReference>
<dbReference type="GeneID" id="114506101"/>